<accession>A0ABY6WEU4</accession>
<evidence type="ECO:0000313" key="1">
    <source>
        <dbReference type="EMBL" id="VVE61354.1"/>
    </source>
</evidence>
<protein>
    <submittedName>
        <fullName evidence="1">Uncharacterized protein</fullName>
    </submittedName>
</protein>
<proteinExistence type="predicted"/>
<reference evidence="1 2" key="1">
    <citation type="submission" date="2019-08" db="EMBL/GenBank/DDBJ databases">
        <authorList>
            <person name="Peeters C."/>
        </authorList>
    </citation>
    <scope>NUCLEOTIDE SEQUENCE [LARGE SCALE GENOMIC DNA]</scope>
    <source>
        <strain evidence="1 2">LMG 31119</strain>
    </source>
</reference>
<sequence>MTRNLPARQDLAGIISPGEERFAQERRRYAISVQQWSCYQEARALTMSDTFRAEMPNRIGAFR</sequence>
<comment type="caution">
    <text evidence="1">The sequence shown here is derived from an EMBL/GenBank/DDBJ whole genome shotgun (WGS) entry which is preliminary data.</text>
</comment>
<evidence type="ECO:0000313" key="2">
    <source>
        <dbReference type="Proteomes" id="UP000361468"/>
    </source>
</evidence>
<organism evidence="1 2">
    <name type="scientific">Pandoraea pnomenusa</name>
    <dbReference type="NCBI Taxonomy" id="93220"/>
    <lineage>
        <taxon>Bacteria</taxon>
        <taxon>Pseudomonadati</taxon>
        <taxon>Pseudomonadota</taxon>
        <taxon>Betaproteobacteria</taxon>
        <taxon>Burkholderiales</taxon>
        <taxon>Burkholderiaceae</taxon>
        <taxon>Pandoraea</taxon>
    </lineage>
</organism>
<dbReference type="EMBL" id="CABPSO010000001">
    <property type="protein sequence ID" value="VVE61354.1"/>
    <property type="molecule type" value="Genomic_DNA"/>
</dbReference>
<dbReference type="Proteomes" id="UP000361468">
    <property type="component" value="Unassembled WGS sequence"/>
</dbReference>
<name>A0ABY6WEU4_9BURK</name>
<gene>
    <name evidence="1" type="ORF">PPN31119_00547</name>
</gene>
<keyword evidence="2" id="KW-1185">Reference proteome</keyword>